<dbReference type="Proteomes" id="UP000885779">
    <property type="component" value="Unassembled WGS sequence"/>
</dbReference>
<evidence type="ECO:0000256" key="1">
    <source>
        <dbReference type="ARBA" id="ARBA00013247"/>
    </source>
</evidence>
<dbReference type="NCBIfam" id="TIGR01251">
    <property type="entry name" value="ribP_PPkin"/>
    <property type="match status" value="1"/>
</dbReference>
<evidence type="ECO:0000259" key="9">
    <source>
        <dbReference type="Pfam" id="PF00156"/>
    </source>
</evidence>
<keyword evidence="4" id="KW-0547">Nucleotide-binding</keyword>
<dbReference type="InterPro" id="IPR005946">
    <property type="entry name" value="Rib-P_diPkinase"/>
</dbReference>
<gene>
    <name evidence="11" type="ORF">ENK44_15220</name>
</gene>
<dbReference type="GO" id="GO:0005524">
    <property type="term" value="F:ATP binding"/>
    <property type="evidence" value="ECO:0007669"/>
    <property type="project" value="UniProtKB-KW"/>
</dbReference>
<dbReference type="EMBL" id="DRQG01000143">
    <property type="protein sequence ID" value="HGY57058.1"/>
    <property type="molecule type" value="Genomic_DNA"/>
</dbReference>
<dbReference type="FunFam" id="3.40.50.2020:FF:000014">
    <property type="entry name" value="Ribose-phosphate pyrophosphokinase 1"/>
    <property type="match status" value="1"/>
</dbReference>
<dbReference type="AlphaFoldDB" id="A0A7V4U3L9"/>
<comment type="caution">
    <text evidence="11">The sequence shown here is derived from an EMBL/GenBank/DDBJ whole genome shotgun (WGS) entry which is preliminary data.</text>
</comment>
<dbReference type="GO" id="GO:0006164">
    <property type="term" value="P:purine nucleotide biosynthetic process"/>
    <property type="evidence" value="ECO:0007669"/>
    <property type="project" value="TreeGrafter"/>
</dbReference>
<dbReference type="GO" id="GO:0004749">
    <property type="term" value="F:ribose phosphate diphosphokinase activity"/>
    <property type="evidence" value="ECO:0007669"/>
    <property type="project" value="UniProtKB-EC"/>
</dbReference>
<protein>
    <recommendedName>
        <fullName evidence="1">ribose-phosphate diphosphokinase</fullName>
        <ecNumber evidence="1">2.7.6.1</ecNumber>
    </recommendedName>
</protein>
<keyword evidence="2" id="KW-0808">Transferase</keyword>
<dbReference type="Gene3D" id="3.40.50.2020">
    <property type="match status" value="2"/>
</dbReference>
<dbReference type="PANTHER" id="PTHR10210">
    <property type="entry name" value="RIBOSE-PHOSPHATE DIPHOSPHOKINASE FAMILY MEMBER"/>
    <property type="match status" value="1"/>
</dbReference>
<dbReference type="EC" id="2.7.6.1" evidence="1"/>
<dbReference type="SUPFAM" id="SSF53271">
    <property type="entry name" value="PRTase-like"/>
    <property type="match status" value="1"/>
</dbReference>
<dbReference type="Pfam" id="PF13793">
    <property type="entry name" value="Pribosyltran_N"/>
    <property type="match status" value="1"/>
</dbReference>
<dbReference type="InterPro" id="IPR029057">
    <property type="entry name" value="PRTase-like"/>
</dbReference>
<dbReference type="GO" id="GO:0000287">
    <property type="term" value="F:magnesium ion binding"/>
    <property type="evidence" value="ECO:0007669"/>
    <property type="project" value="InterPro"/>
</dbReference>
<evidence type="ECO:0000256" key="4">
    <source>
        <dbReference type="ARBA" id="ARBA00022741"/>
    </source>
</evidence>
<comment type="catalytic activity">
    <reaction evidence="7">
        <text>D-ribose 5-phosphate + ATP = 5-phospho-alpha-D-ribose 1-diphosphate + AMP + H(+)</text>
        <dbReference type="Rhea" id="RHEA:15609"/>
        <dbReference type="ChEBI" id="CHEBI:15378"/>
        <dbReference type="ChEBI" id="CHEBI:30616"/>
        <dbReference type="ChEBI" id="CHEBI:58017"/>
        <dbReference type="ChEBI" id="CHEBI:78346"/>
        <dbReference type="ChEBI" id="CHEBI:456215"/>
        <dbReference type="EC" id="2.7.6.1"/>
    </reaction>
</comment>
<dbReference type="CDD" id="cd06223">
    <property type="entry name" value="PRTases_typeI"/>
    <property type="match status" value="1"/>
</dbReference>
<comment type="similarity">
    <text evidence="8">Belongs to the ribose-phosphate pyrophosphokinase family.</text>
</comment>
<keyword evidence="3 8" id="KW-0545">Nucleotide biosynthesis</keyword>
<keyword evidence="6" id="KW-0067">ATP-binding</keyword>
<dbReference type="GO" id="GO:0005737">
    <property type="term" value="C:cytoplasm"/>
    <property type="evidence" value="ECO:0007669"/>
    <property type="project" value="TreeGrafter"/>
</dbReference>
<dbReference type="SMART" id="SM01400">
    <property type="entry name" value="Pribosyltran_N"/>
    <property type="match status" value="1"/>
</dbReference>
<organism evidence="11">
    <name type="scientific">Caldithrix abyssi</name>
    <dbReference type="NCBI Taxonomy" id="187145"/>
    <lineage>
        <taxon>Bacteria</taxon>
        <taxon>Pseudomonadati</taxon>
        <taxon>Calditrichota</taxon>
        <taxon>Calditrichia</taxon>
        <taxon>Calditrichales</taxon>
        <taxon>Calditrichaceae</taxon>
        <taxon>Caldithrix</taxon>
    </lineage>
</organism>
<reference evidence="11" key="1">
    <citation type="journal article" date="2020" name="mSystems">
        <title>Genome- and Community-Level Interaction Insights into Carbon Utilization and Element Cycling Functions of Hydrothermarchaeota in Hydrothermal Sediment.</title>
        <authorList>
            <person name="Zhou Z."/>
            <person name="Liu Y."/>
            <person name="Xu W."/>
            <person name="Pan J."/>
            <person name="Luo Z.H."/>
            <person name="Li M."/>
        </authorList>
    </citation>
    <scope>NUCLEOTIDE SEQUENCE [LARGE SCALE GENOMIC DNA]</scope>
    <source>
        <strain evidence="11">HyVt-577</strain>
    </source>
</reference>
<dbReference type="InterPro" id="IPR029099">
    <property type="entry name" value="Pribosyltran_N"/>
</dbReference>
<keyword evidence="5" id="KW-0418">Kinase</keyword>
<evidence type="ECO:0000256" key="7">
    <source>
        <dbReference type="ARBA" id="ARBA00049535"/>
    </source>
</evidence>
<name>A0A7V4U3L9_CALAY</name>
<evidence type="ECO:0000259" key="10">
    <source>
        <dbReference type="Pfam" id="PF13793"/>
    </source>
</evidence>
<accession>A0A7V4U3L9</accession>
<feature type="domain" description="Phosphoribosyltransferase" evidence="9">
    <location>
        <begin position="176"/>
        <end position="296"/>
    </location>
</feature>
<evidence type="ECO:0000256" key="3">
    <source>
        <dbReference type="ARBA" id="ARBA00022727"/>
    </source>
</evidence>
<dbReference type="GO" id="GO:0016301">
    <property type="term" value="F:kinase activity"/>
    <property type="evidence" value="ECO:0007669"/>
    <property type="project" value="UniProtKB-KW"/>
</dbReference>
<dbReference type="Pfam" id="PF00156">
    <property type="entry name" value="Pribosyltran"/>
    <property type="match status" value="1"/>
</dbReference>
<proteinExistence type="inferred from homology"/>
<evidence type="ECO:0000256" key="2">
    <source>
        <dbReference type="ARBA" id="ARBA00022679"/>
    </source>
</evidence>
<dbReference type="InterPro" id="IPR000836">
    <property type="entry name" value="PRTase_dom"/>
</dbReference>
<sequence>MNEPSISKKKGERGALSIMACDSGREFANRIITALNKVFKNEPHYIPLRLTESEEVNFANGEIKTVIKENIRGDDHYIVQCMDDPLSDRSINDNLIALFTAVNAAFQSDADSITVVIPQYPYSRQERKKTREGITAMQVARFLEVSGANRVITLDVHAEAIMGFFSTAKLEDLHASHTILKHFQNNYSTENLIITAPDVGGAEKARFYSKVLKTDFAIVDKARDYSKAGVIESMRLVGDVKDKNVLIPDDMVGTAGTIINAAKLLKDKGARDIYVTCSLPFFNGPAKERLSEAHEQGYIAKVIGTDAVFHGANFIESNTWYDEVSIAPLFAQVIYHINAKKSVSELLR</sequence>
<evidence type="ECO:0000256" key="6">
    <source>
        <dbReference type="ARBA" id="ARBA00022840"/>
    </source>
</evidence>
<evidence type="ECO:0000256" key="5">
    <source>
        <dbReference type="ARBA" id="ARBA00022777"/>
    </source>
</evidence>
<dbReference type="GO" id="GO:0002189">
    <property type="term" value="C:ribose phosphate diphosphokinase complex"/>
    <property type="evidence" value="ECO:0007669"/>
    <property type="project" value="TreeGrafter"/>
</dbReference>
<evidence type="ECO:0000313" key="11">
    <source>
        <dbReference type="EMBL" id="HGY57058.1"/>
    </source>
</evidence>
<dbReference type="GO" id="GO:0006015">
    <property type="term" value="P:5-phosphoribose 1-diphosphate biosynthetic process"/>
    <property type="evidence" value="ECO:0007669"/>
    <property type="project" value="TreeGrafter"/>
</dbReference>
<evidence type="ECO:0000256" key="8">
    <source>
        <dbReference type="RuleBase" id="RU004324"/>
    </source>
</evidence>
<feature type="domain" description="Ribose-phosphate pyrophosphokinase N-terminal" evidence="10">
    <location>
        <begin position="17"/>
        <end position="147"/>
    </location>
</feature>
<dbReference type="PANTHER" id="PTHR10210:SF32">
    <property type="entry name" value="RIBOSE-PHOSPHATE PYROPHOSPHOKINASE 2"/>
    <property type="match status" value="1"/>
</dbReference>